<proteinExistence type="predicted"/>
<reference evidence="1 2" key="1">
    <citation type="submission" date="2019-12" db="EMBL/GenBank/DDBJ databases">
        <title>Shinella kummerowiae sp. nov., a symbiotic bacterium isolated from root nodules of the herbal legume Kummerowia stipulacea.</title>
        <authorList>
            <person name="Gao J."/>
        </authorList>
    </citation>
    <scope>NUCLEOTIDE SEQUENCE [LARGE SCALE GENOMIC DNA]</scope>
    <source>
        <strain evidence="1 2">CCBAU 25048</strain>
    </source>
</reference>
<sequence length="330" mass="34092">MARTITGTNDADRIAQGGSISNVELTIRALAGNDTIILNRTDDFGGRNSVDAGAGNDSVVNMKEDGNVILLGAGNDTYVGTGFGSFASERADLVRAGDGNDKIVVSTFKSTYLGEAGNDRFFSVGQQNTFNGGSGVDSISFLPRDDDTVLGGSGVGIDLLQGLAQTGANRFETLISIENADGTNAGDALFGSNVKNVLKGLAGDDAIAGRGGNDVLVGGLGHDLLQGDSGADRFDFNFRAESAVGANRDVILDFNHNQGDRIDVRDIDANTSQAGNQAFTFIGDSNFSSSAGQLRFKDGIVSGDINGDGRADFQIEVQGVAALVASDFVL</sequence>
<dbReference type="RefSeq" id="WP_160861639.1">
    <property type="nucleotide sequence ID" value="NZ_WUMK01000009.1"/>
</dbReference>
<organism evidence="1 2">
    <name type="scientific">Shinella kummerowiae</name>
    <dbReference type="NCBI Taxonomy" id="417745"/>
    <lineage>
        <taxon>Bacteria</taxon>
        <taxon>Pseudomonadati</taxon>
        <taxon>Pseudomonadota</taxon>
        <taxon>Alphaproteobacteria</taxon>
        <taxon>Hyphomicrobiales</taxon>
        <taxon>Rhizobiaceae</taxon>
        <taxon>Shinella</taxon>
    </lineage>
</organism>
<dbReference type="EMBL" id="WUMK01000009">
    <property type="protein sequence ID" value="MXN48148.1"/>
    <property type="molecule type" value="Genomic_DNA"/>
</dbReference>
<dbReference type="GO" id="GO:0005509">
    <property type="term" value="F:calcium ion binding"/>
    <property type="evidence" value="ECO:0007669"/>
    <property type="project" value="InterPro"/>
</dbReference>
<dbReference type="PROSITE" id="PS00330">
    <property type="entry name" value="HEMOLYSIN_CALCIUM"/>
    <property type="match status" value="1"/>
</dbReference>
<evidence type="ECO:0000313" key="1">
    <source>
        <dbReference type="EMBL" id="MXN48148.1"/>
    </source>
</evidence>
<gene>
    <name evidence="1" type="ORF">GR138_23340</name>
</gene>
<name>A0A6N8SK87_9HYPH</name>
<comment type="caution">
    <text evidence="1">The sequence shown here is derived from an EMBL/GenBank/DDBJ whole genome shotgun (WGS) entry which is preliminary data.</text>
</comment>
<dbReference type="Proteomes" id="UP000435802">
    <property type="component" value="Unassembled WGS sequence"/>
</dbReference>
<dbReference type="PRINTS" id="PR00313">
    <property type="entry name" value="CABNDNGRPT"/>
</dbReference>
<dbReference type="OrthoDB" id="8338689at2"/>
<dbReference type="InterPro" id="IPR018511">
    <property type="entry name" value="Hemolysin-typ_Ca-bd_CS"/>
</dbReference>
<protein>
    <submittedName>
        <fullName evidence="1">Calcium-binding protein</fullName>
    </submittedName>
</protein>
<dbReference type="InterPro" id="IPR001343">
    <property type="entry name" value="Hemolysn_Ca-bd"/>
</dbReference>
<dbReference type="Gene3D" id="2.150.10.10">
    <property type="entry name" value="Serralysin-like metalloprotease, C-terminal"/>
    <property type="match status" value="2"/>
</dbReference>
<dbReference type="SUPFAM" id="SSF51120">
    <property type="entry name" value="beta-Roll"/>
    <property type="match status" value="2"/>
</dbReference>
<dbReference type="Pfam" id="PF00353">
    <property type="entry name" value="HemolysinCabind"/>
    <property type="match status" value="3"/>
</dbReference>
<accession>A0A6N8SK87</accession>
<evidence type="ECO:0000313" key="2">
    <source>
        <dbReference type="Proteomes" id="UP000435802"/>
    </source>
</evidence>
<keyword evidence="2" id="KW-1185">Reference proteome</keyword>
<dbReference type="InterPro" id="IPR011049">
    <property type="entry name" value="Serralysin-like_metalloprot_C"/>
</dbReference>
<dbReference type="AlphaFoldDB" id="A0A6N8SK87"/>